<dbReference type="InterPro" id="IPR015943">
    <property type="entry name" value="WD40/YVTN_repeat-like_dom_sf"/>
</dbReference>
<dbReference type="PROSITE" id="PS00678">
    <property type="entry name" value="WD_REPEATS_1"/>
    <property type="match status" value="2"/>
</dbReference>
<gene>
    <name evidence="6" type="ORF">PR048_008718</name>
</gene>
<evidence type="ECO:0000256" key="4">
    <source>
        <dbReference type="ARBA" id="ARBA00023204"/>
    </source>
</evidence>
<feature type="repeat" description="WD" evidence="5">
    <location>
        <begin position="190"/>
        <end position="232"/>
    </location>
</feature>
<dbReference type="EMBL" id="JARBHB010000003">
    <property type="protein sequence ID" value="KAJ8889220.1"/>
    <property type="molecule type" value="Genomic_DNA"/>
</dbReference>
<accession>A0ABQ9HXZ2</accession>
<keyword evidence="3" id="KW-0227">DNA damage</keyword>
<dbReference type="PRINTS" id="PR00320">
    <property type="entry name" value="GPROTEINBRPT"/>
</dbReference>
<reference evidence="6 7" key="1">
    <citation type="submission" date="2023-02" db="EMBL/GenBank/DDBJ databases">
        <title>LHISI_Scaffold_Assembly.</title>
        <authorList>
            <person name="Stuart O.P."/>
            <person name="Cleave R."/>
            <person name="Magrath M.J.L."/>
            <person name="Mikheyev A.S."/>
        </authorList>
    </citation>
    <scope>NUCLEOTIDE SEQUENCE [LARGE SCALE GENOMIC DNA]</scope>
    <source>
        <strain evidence="6">Daus_M_001</strain>
        <tissue evidence="6">Leg muscle</tissue>
    </source>
</reference>
<dbReference type="PANTHER" id="PTHR46202:SF1">
    <property type="entry name" value="DNA EXCISION REPAIR PROTEIN ERCC-8"/>
    <property type="match status" value="1"/>
</dbReference>
<feature type="repeat" description="WD" evidence="5">
    <location>
        <begin position="334"/>
        <end position="375"/>
    </location>
</feature>
<keyword evidence="1 5" id="KW-0853">WD repeat</keyword>
<dbReference type="Proteomes" id="UP001159363">
    <property type="component" value="Chromosome 3"/>
</dbReference>
<evidence type="ECO:0000256" key="1">
    <source>
        <dbReference type="ARBA" id="ARBA00022574"/>
    </source>
</evidence>
<evidence type="ECO:0000256" key="2">
    <source>
        <dbReference type="ARBA" id="ARBA00022737"/>
    </source>
</evidence>
<dbReference type="PROSITE" id="PS50294">
    <property type="entry name" value="WD_REPEATS_REGION"/>
    <property type="match status" value="2"/>
</dbReference>
<dbReference type="Gene3D" id="2.130.10.10">
    <property type="entry name" value="YVTN repeat-like/Quinoprotein amine dehydrogenase"/>
    <property type="match status" value="1"/>
</dbReference>
<evidence type="ECO:0000313" key="7">
    <source>
        <dbReference type="Proteomes" id="UP001159363"/>
    </source>
</evidence>
<proteinExistence type="predicted"/>
<keyword evidence="2" id="KW-0677">Repeat</keyword>
<dbReference type="InterPro" id="IPR042238">
    <property type="entry name" value="Rad28/ERCC8/Ckn1/ATCSA-1"/>
</dbReference>
<feature type="repeat" description="WD" evidence="5">
    <location>
        <begin position="245"/>
        <end position="278"/>
    </location>
</feature>
<dbReference type="InterPro" id="IPR001680">
    <property type="entry name" value="WD40_rpt"/>
</dbReference>
<dbReference type="InterPro" id="IPR020472">
    <property type="entry name" value="WD40_PAC1"/>
</dbReference>
<comment type="caution">
    <text evidence="6">The sequence shown here is derived from an EMBL/GenBank/DDBJ whole genome shotgun (WGS) entry which is preliminary data.</text>
</comment>
<dbReference type="SUPFAM" id="SSF50978">
    <property type="entry name" value="WD40 repeat-like"/>
    <property type="match status" value="1"/>
</dbReference>
<evidence type="ECO:0000313" key="6">
    <source>
        <dbReference type="EMBL" id="KAJ8889220.1"/>
    </source>
</evidence>
<dbReference type="Pfam" id="PF00400">
    <property type="entry name" value="WD40"/>
    <property type="match status" value="4"/>
</dbReference>
<keyword evidence="4" id="KW-0234">DNA repair</keyword>
<sequence length="386" mass="43222">MMDLDRVTRSYSIINVLERVRAGVLDSRAVIIYGSLKRSYHLNLSKLKDFENILQSATNQMDIDCTEGKYLLCGQGDGSICIYNVNNYTGTPHFTCNVECMVDKNNRHAHKFSTECVQWYPFDTGMFLSSGMDKKLKVWDTNTLIPVETFSIEGKVYQHHMAQNSLIAVASSTNQISLIDIRKGSSAHELRGHTSLVLTCRWSPAEEYLLASGSCDRKVLLWDVRSAKSFLKCLDQYNSNSQSTSTAHNGFVNGLCFSENGLYLLSCGTDNSLRLWDVCWGRNELVNFGDVPNYSKKCVQLDVRTVVGSGVAYVPSGSNVLVFDIGSGRNIRTLHGHFGTINGCRFHPYLQELYSCGNDRNILVWSADDTEVIADKDEDSWSGDEN</sequence>
<keyword evidence="7" id="KW-1185">Reference proteome</keyword>
<dbReference type="InterPro" id="IPR036322">
    <property type="entry name" value="WD40_repeat_dom_sf"/>
</dbReference>
<evidence type="ECO:0000256" key="5">
    <source>
        <dbReference type="PROSITE-ProRule" id="PRU00221"/>
    </source>
</evidence>
<organism evidence="6 7">
    <name type="scientific">Dryococelus australis</name>
    <dbReference type="NCBI Taxonomy" id="614101"/>
    <lineage>
        <taxon>Eukaryota</taxon>
        <taxon>Metazoa</taxon>
        <taxon>Ecdysozoa</taxon>
        <taxon>Arthropoda</taxon>
        <taxon>Hexapoda</taxon>
        <taxon>Insecta</taxon>
        <taxon>Pterygota</taxon>
        <taxon>Neoptera</taxon>
        <taxon>Polyneoptera</taxon>
        <taxon>Phasmatodea</taxon>
        <taxon>Verophasmatodea</taxon>
        <taxon>Anareolatae</taxon>
        <taxon>Phasmatidae</taxon>
        <taxon>Eurycanthinae</taxon>
        <taxon>Dryococelus</taxon>
    </lineage>
</organism>
<dbReference type="PROSITE" id="PS50082">
    <property type="entry name" value="WD_REPEATS_2"/>
    <property type="match status" value="4"/>
</dbReference>
<protein>
    <recommendedName>
        <fullName evidence="8">DNA excision repair protein ERCC-8</fullName>
    </recommendedName>
</protein>
<name>A0ABQ9HXZ2_9NEOP</name>
<evidence type="ECO:0008006" key="8">
    <source>
        <dbReference type="Google" id="ProtNLM"/>
    </source>
</evidence>
<dbReference type="SMART" id="SM00320">
    <property type="entry name" value="WD40"/>
    <property type="match status" value="5"/>
</dbReference>
<dbReference type="InterPro" id="IPR019775">
    <property type="entry name" value="WD40_repeat_CS"/>
</dbReference>
<feature type="repeat" description="WD" evidence="5">
    <location>
        <begin position="107"/>
        <end position="149"/>
    </location>
</feature>
<dbReference type="PANTHER" id="PTHR46202">
    <property type="entry name" value="DNA EXCISION REPAIR PROTEIN ERCC-8"/>
    <property type="match status" value="1"/>
</dbReference>
<evidence type="ECO:0000256" key="3">
    <source>
        <dbReference type="ARBA" id="ARBA00022763"/>
    </source>
</evidence>